<proteinExistence type="predicted"/>
<sequence>MIRGGFNLRIDLHDKGMRRVVTRVTIADVSDALGLTKSTVSRALNHYPDISETTRNRVKAMADKMGYRPLSHAQAIRTGLVKSLGLVIQMADHDAQRPFLAEFLAGLSEGASVEGFTLTIATSNSADATVETFRSMIRDHKADGFILQRTMINDRRIELLGEEQVPFVLFGRADQPKDCPSFDILGEVAMRKAVLHLVSLGHRHIGFINGGAQYTYAPFRKAGFLRGMQDAGLSVDAKYVSQDAVTVADGEAAAANMLSLPMPPTAIICAVDMAALGVYRAAASVGLVVGKDISVIGYDGVPEGAHVSPPLSTFAVNFKEAGQRLSDLLIRRIRGAKPHDLQETAVPKFLNRGSTGAGLVDPNTSIFTKGGNYEN</sequence>
<dbReference type="SUPFAM" id="SSF47413">
    <property type="entry name" value="lambda repressor-like DNA-binding domains"/>
    <property type="match status" value="1"/>
</dbReference>
<keyword evidence="6" id="KW-1185">Reference proteome</keyword>
<dbReference type="EMBL" id="PVTP01000012">
    <property type="protein sequence ID" value="PRY75515.1"/>
    <property type="molecule type" value="Genomic_DNA"/>
</dbReference>
<evidence type="ECO:0000256" key="2">
    <source>
        <dbReference type="ARBA" id="ARBA00023125"/>
    </source>
</evidence>
<dbReference type="PANTHER" id="PTHR30146:SF138">
    <property type="entry name" value="TRANSCRIPTIONAL REGULATORY PROTEIN"/>
    <property type="match status" value="1"/>
</dbReference>
<dbReference type="Proteomes" id="UP000238007">
    <property type="component" value="Unassembled WGS sequence"/>
</dbReference>
<gene>
    <name evidence="5" type="ORF">CLV80_112102</name>
</gene>
<organism evidence="5 6">
    <name type="scientific">Yoonia maritima</name>
    <dbReference type="NCBI Taxonomy" id="1435347"/>
    <lineage>
        <taxon>Bacteria</taxon>
        <taxon>Pseudomonadati</taxon>
        <taxon>Pseudomonadota</taxon>
        <taxon>Alphaproteobacteria</taxon>
        <taxon>Rhodobacterales</taxon>
        <taxon>Paracoccaceae</taxon>
        <taxon>Yoonia</taxon>
    </lineage>
</organism>
<dbReference type="Gene3D" id="1.10.260.40">
    <property type="entry name" value="lambda repressor-like DNA-binding domains"/>
    <property type="match status" value="1"/>
</dbReference>
<dbReference type="AlphaFoldDB" id="A0A2T0VV77"/>
<dbReference type="Pfam" id="PF13377">
    <property type="entry name" value="Peripla_BP_3"/>
    <property type="match status" value="1"/>
</dbReference>
<dbReference type="GO" id="GO:0003700">
    <property type="term" value="F:DNA-binding transcription factor activity"/>
    <property type="evidence" value="ECO:0007669"/>
    <property type="project" value="TreeGrafter"/>
</dbReference>
<dbReference type="Gene3D" id="3.40.50.2300">
    <property type="match status" value="2"/>
</dbReference>
<dbReference type="InterPro" id="IPR046335">
    <property type="entry name" value="LacI/GalR-like_sensor"/>
</dbReference>
<accession>A0A2T0VV77</accession>
<reference evidence="5 6" key="1">
    <citation type="submission" date="2018-03" db="EMBL/GenBank/DDBJ databases">
        <title>Genomic Encyclopedia of Archaeal and Bacterial Type Strains, Phase II (KMG-II): from individual species to whole genera.</title>
        <authorList>
            <person name="Goeker M."/>
        </authorList>
    </citation>
    <scope>NUCLEOTIDE SEQUENCE [LARGE SCALE GENOMIC DNA]</scope>
    <source>
        <strain evidence="5 6">DSM 101533</strain>
    </source>
</reference>
<dbReference type="GO" id="GO:0000976">
    <property type="term" value="F:transcription cis-regulatory region binding"/>
    <property type="evidence" value="ECO:0007669"/>
    <property type="project" value="TreeGrafter"/>
</dbReference>
<dbReference type="CDD" id="cd01392">
    <property type="entry name" value="HTH_LacI"/>
    <property type="match status" value="1"/>
</dbReference>
<protein>
    <submittedName>
        <fullName evidence="5">LacI family transcriptional regulator</fullName>
    </submittedName>
</protein>
<dbReference type="SMART" id="SM00354">
    <property type="entry name" value="HTH_LACI"/>
    <property type="match status" value="1"/>
</dbReference>
<evidence type="ECO:0000313" key="5">
    <source>
        <dbReference type="EMBL" id="PRY75515.1"/>
    </source>
</evidence>
<comment type="caution">
    <text evidence="5">The sequence shown here is derived from an EMBL/GenBank/DDBJ whole genome shotgun (WGS) entry which is preliminary data.</text>
</comment>
<dbReference type="Pfam" id="PF00356">
    <property type="entry name" value="LacI"/>
    <property type="match status" value="1"/>
</dbReference>
<dbReference type="CDD" id="cd20010">
    <property type="entry name" value="PBP1_AglR-like"/>
    <property type="match status" value="1"/>
</dbReference>
<evidence type="ECO:0000259" key="4">
    <source>
        <dbReference type="PROSITE" id="PS50932"/>
    </source>
</evidence>
<evidence type="ECO:0000256" key="1">
    <source>
        <dbReference type="ARBA" id="ARBA00023015"/>
    </source>
</evidence>
<feature type="domain" description="HTH lacI-type" evidence="4">
    <location>
        <begin position="24"/>
        <end position="78"/>
    </location>
</feature>
<keyword evidence="1" id="KW-0805">Transcription regulation</keyword>
<dbReference type="SUPFAM" id="SSF53822">
    <property type="entry name" value="Periplasmic binding protein-like I"/>
    <property type="match status" value="1"/>
</dbReference>
<dbReference type="InterPro" id="IPR000843">
    <property type="entry name" value="HTH_LacI"/>
</dbReference>
<dbReference type="InterPro" id="IPR028082">
    <property type="entry name" value="Peripla_BP_I"/>
</dbReference>
<keyword evidence="2" id="KW-0238">DNA-binding</keyword>
<dbReference type="PROSITE" id="PS50932">
    <property type="entry name" value="HTH_LACI_2"/>
    <property type="match status" value="1"/>
</dbReference>
<dbReference type="PANTHER" id="PTHR30146">
    <property type="entry name" value="LACI-RELATED TRANSCRIPTIONAL REPRESSOR"/>
    <property type="match status" value="1"/>
</dbReference>
<keyword evidence="3" id="KW-0804">Transcription</keyword>
<name>A0A2T0VV77_9RHOB</name>
<evidence type="ECO:0000313" key="6">
    <source>
        <dbReference type="Proteomes" id="UP000238007"/>
    </source>
</evidence>
<dbReference type="InterPro" id="IPR010982">
    <property type="entry name" value="Lambda_DNA-bd_dom_sf"/>
</dbReference>
<evidence type="ECO:0000256" key="3">
    <source>
        <dbReference type="ARBA" id="ARBA00023163"/>
    </source>
</evidence>